<organism evidence="1 2">
    <name type="scientific">Maridesulfovibrio salexigens (strain ATCC 14822 / DSM 2638 / NCIMB 8403 / VKM B-1763)</name>
    <name type="common">Desulfovibrio salexigens</name>
    <dbReference type="NCBI Taxonomy" id="526222"/>
    <lineage>
        <taxon>Bacteria</taxon>
        <taxon>Pseudomonadati</taxon>
        <taxon>Thermodesulfobacteriota</taxon>
        <taxon>Desulfovibrionia</taxon>
        <taxon>Desulfovibrionales</taxon>
        <taxon>Desulfovibrionaceae</taxon>
        <taxon>Maridesulfovibrio</taxon>
    </lineage>
</organism>
<dbReference type="eggNOG" id="ENOG50317FP">
    <property type="taxonomic scope" value="Bacteria"/>
</dbReference>
<gene>
    <name evidence="1" type="ordered locus">Desal_2589</name>
</gene>
<dbReference type="KEGG" id="dsa:Desal_2589"/>
<dbReference type="AlphaFoldDB" id="C6BYN7"/>
<evidence type="ECO:0000313" key="2">
    <source>
        <dbReference type="Proteomes" id="UP000002601"/>
    </source>
</evidence>
<name>C6BYN7_MARSD</name>
<dbReference type="STRING" id="526222.Desal_2589"/>
<accession>C6BYN7</accession>
<keyword evidence="2" id="KW-1185">Reference proteome</keyword>
<protein>
    <submittedName>
        <fullName evidence="1">Uncharacterized protein</fullName>
    </submittedName>
</protein>
<sequence>MLKRFLIFLTLVSIVCGAFYLSSPKKPVERAEPVWPVLNKDQVDRLDVCSLGEDCFSLVRRTDGWGVAQHGWNGTVEADLTKVNSLLDVLAQDKALRFMGRVSEPVPAEYGFESPRLRIAAGGGQELAISVGSENPSGEGFYALNSKEEGSLFLLGEKMVSRCEFPAEYYYNLHLISGNPDEVVAISLGHGGSFSWTLVRKDGPFMFSFPAPLGGKQASGSEVDLFLHSLLEVPAKGLVSSIPNKENRILLNIEISLSGKKVETLEIFEPGDGEKFYFARSSSQSGYLVLSKEHYEQLDKKAFAMQQRNVVSIATGKLGTVRVVQGNQTFTGIKSDKSWINFEDKKPLLGIDMSLWRLNELKFEAEPKASLSETSEKVMDLELMDESGKRVVKVSFYSDPELPDGQCWLSLGDGSGYYPVSDKLLEDLQGQIPLRK</sequence>
<evidence type="ECO:0000313" key="1">
    <source>
        <dbReference type="EMBL" id="ACS80644.1"/>
    </source>
</evidence>
<reference evidence="1 2" key="1">
    <citation type="submission" date="2009-06" db="EMBL/GenBank/DDBJ databases">
        <title>Complete sequence of Desulfovibrio salexigens DSM 2638.</title>
        <authorList>
            <consortium name="US DOE Joint Genome Institute"/>
            <person name="Lucas S."/>
            <person name="Copeland A."/>
            <person name="Lapidus A."/>
            <person name="Glavina del Rio T."/>
            <person name="Tice H."/>
            <person name="Bruce D."/>
            <person name="Goodwin L."/>
            <person name="Pitluck S."/>
            <person name="Munk A.C."/>
            <person name="Brettin T."/>
            <person name="Detter J.C."/>
            <person name="Han C."/>
            <person name="Tapia R."/>
            <person name="Larimer F."/>
            <person name="Land M."/>
            <person name="Hauser L."/>
            <person name="Kyrpides N."/>
            <person name="Anderson I."/>
            <person name="Wall J.D."/>
            <person name="Arkin A.P."/>
            <person name="Dehal P."/>
            <person name="Chivian D."/>
            <person name="Giles B."/>
            <person name="Hazen T.C."/>
        </authorList>
    </citation>
    <scope>NUCLEOTIDE SEQUENCE [LARGE SCALE GENOMIC DNA]</scope>
    <source>
        <strain evidence="2">ATCC 14822 / DSM 2638 / NCIMB 8403 / VKM B-1763</strain>
    </source>
</reference>
<dbReference type="Proteomes" id="UP000002601">
    <property type="component" value="Chromosome"/>
</dbReference>
<dbReference type="EMBL" id="CP001649">
    <property type="protein sequence ID" value="ACS80644.1"/>
    <property type="molecule type" value="Genomic_DNA"/>
</dbReference>
<proteinExistence type="predicted"/>
<dbReference type="HOGENOM" id="CLU_628102_0_0_7"/>